<evidence type="ECO:0000256" key="15">
    <source>
        <dbReference type="ARBA" id="ARBA00022989"/>
    </source>
</evidence>
<dbReference type="PANTHER" id="PTHR38689:SF1">
    <property type="entry name" value="SUCCINATE DEHYDROGENASE HYDROPHOBIC MEMBRANE ANCHOR SUBUNIT"/>
    <property type="match status" value="1"/>
</dbReference>
<dbReference type="NCBIfam" id="TIGR02968">
    <property type="entry name" value="succ_dehyd_anc"/>
    <property type="match status" value="1"/>
</dbReference>
<dbReference type="Proteomes" id="UP000266385">
    <property type="component" value="Unassembled WGS sequence"/>
</dbReference>
<dbReference type="GO" id="GO:0017004">
    <property type="term" value="P:cytochrome complex assembly"/>
    <property type="evidence" value="ECO:0007669"/>
    <property type="project" value="TreeGrafter"/>
</dbReference>
<evidence type="ECO:0000256" key="17">
    <source>
        <dbReference type="ARBA" id="ARBA00023136"/>
    </source>
</evidence>
<dbReference type="OrthoDB" id="9809280at2"/>
<keyword evidence="8" id="KW-1003">Cell membrane</keyword>
<protein>
    <recommendedName>
        <fullName evidence="6">Succinate dehydrogenase hydrophobic membrane anchor subunit</fullName>
    </recommendedName>
</protein>
<dbReference type="Pfam" id="PF01127">
    <property type="entry name" value="Sdh_cyt"/>
    <property type="match status" value="1"/>
</dbReference>
<evidence type="ECO:0000256" key="11">
    <source>
        <dbReference type="ARBA" id="ARBA00022617"/>
    </source>
</evidence>
<evidence type="ECO:0000256" key="3">
    <source>
        <dbReference type="ARBA" id="ARBA00004429"/>
    </source>
</evidence>
<dbReference type="EMBL" id="QWFX01000006">
    <property type="protein sequence ID" value="RIJ30334.1"/>
    <property type="molecule type" value="Genomic_DNA"/>
</dbReference>
<feature type="transmembrane region" description="Helical" evidence="18">
    <location>
        <begin position="102"/>
        <end position="126"/>
    </location>
</feature>
<keyword evidence="11" id="KW-0349">Heme</keyword>
<dbReference type="GO" id="GO:0020037">
    <property type="term" value="F:heme binding"/>
    <property type="evidence" value="ECO:0007669"/>
    <property type="project" value="InterPro"/>
</dbReference>
<comment type="subunit">
    <text evidence="5">Part of an enzyme complex containing four subunits: a flavoprotein, an iron-sulfur protein, plus two membrane-anchoring proteins, SdhC and SdhD.</text>
</comment>
<dbReference type="GO" id="GO:0006099">
    <property type="term" value="P:tricarboxylic acid cycle"/>
    <property type="evidence" value="ECO:0007669"/>
    <property type="project" value="UniProtKB-UniPathway"/>
</dbReference>
<dbReference type="UniPathway" id="UPA00223"/>
<evidence type="ECO:0000256" key="4">
    <source>
        <dbReference type="ARBA" id="ARBA00005163"/>
    </source>
</evidence>
<sequence length="130" mass="13905">MSTDFKTPTAAARGLGSAKSGTEHHIRQRVSAIALALLVPWFLYAVIAASRSGFDGATAFFAQPWNAILMILTLGAAFYHMRLGMQVVVEDYIGKAGMKQGLLILNTFVCVGLFAATALSVLKIWITASV</sequence>
<feature type="transmembrane region" description="Helical" evidence="18">
    <location>
        <begin position="30"/>
        <end position="50"/>
    </location>
</feature>
<keyword evidence="16" id="KW-0408">Iron</keyword>
<evidence type="ECO:0000256" key="12">
    <source>
        <dbReference type="ARBA" id="ARBA00022692"/>
    </source>
</evidence>
<dbReference type="InterPro" id="IPR014312">
    <property type="entry name" value="Succ_DH_anchor"/>
</dbReference>
<dbReference type="AlphaFoldDB" id="A0A399RJ09"/>
<dbReference type="RefSeq" id="WP_119375653.1">
    <property type="nucleotide sequence ID" value="NZ_QWFX01000006.1"/>
</dbReference>
<feature type="transmembrane region" description="Helical" evidence="18">
    <location>
        <begin position="62"/>
        <end position="81"/>
    </location>
</feature>
<evidence type="ECO:0000256" key="9">
    <source>
        <dbReference type="ARBA" id="ARBA00022519"/>
    </source>
</evidence>
<evidence type="ECO:0000256" key="1">
    <source>
        <dbReference type="ARBA" id="ARBA00001971"/>
    </source>
</evidence>
<keyword evidence="9" id="KW-0997">Cell inner membrane</keyword>
<evidence type="ECO:0000313" key="19">
    <source>
        <dbReference type="EMBL" id="RIJ30334.1"/>
    </source>
</evidence>
<comment type="cofactor">
    <cofactor evidence="1">
        <name>heme</name>
        <dbReference type="ChEBI" id="CHEBI:30413"/>
    </cofactor>
</comment>
<keyword evidence="13" id="KW-0479">Metal-binding</keyword>
<comment type="subcellular location">
    <subcellularLocation>
        <location evidence="3">Cell inner membrane</location>
        <topology evidence="3">Multi-pass membrane protein</topology>
    </subcellularLocation>
</comment>
<dbReference type="GO" id="GO:0046872">
    <property type="term" value="F:metal ion binding"/>
    <property type="evidence" value="ECO:0007669"/>
    <property type="project" value="UniProtKB-KW"/>
</dbReference>
<dbReference type="PANTHER" id="PTHR38689">
    <property type="entry name" value="SUCCINATE DEHYDROGENASE HYDROPHOBIC MEMBRANE ANCHOR SUBUNIT"/>
    <property type="match status" value="1"/>
</dbReference>
<comment type="function">
    <text evidence="2">Membrane-anchoring subunit of succinate dehydrogenase (SDH).</text>
</comment>
<evidence type="ECO:0000256" key="8">
    <source>
        <dbReference type="ARBA" id="ARBA00022475"/>
    </source>
</evidence>
<keyword evidence="10" id="KW-0816">Tricarboxylic acid cycle</keyword>
<keyword evidence="12 18" id="KW-0812">Transmembrane</keyword>
<keyword evidence="20" id="KW-1185">Reference proteome</keyword>
<dbReference type="GO" id="GO:0009055">
    <property type="term" value="F:electron transfer activity"/>
    <property type="evidence" value="ECO:0007669"/>
    <property type="project" value="TreeGrafter"/>
</dbReference>
<evidence type="ECO:0000256" key="6">
    <source>
        <dbReference type="ARBA" id="ARBA00019425"/>
    </source>
</evidence>
<evidence type="ECO:0000313" key="20">
    <source>
        <dbReference type="Proteomes" id="UP000266385"/>
    </source>
</evidence>
<organism evidence="19 20">
    <name type="scientific">Henriciella mobilis</name>
    <dbReference type="NCBI Taxonomy" id="2305467"/>
    <lineage>
        <taxon>Bacteria</taxon>
        <taxon>Pseudomonadati</taxon>
        <taxon>Pseudomonadota</taxon>
        <taxon>Alphaproteobacteria</taxon>
        <taxon>Hyphomonadales</taxon>
        <taxon>Hyphomonadaceae</taxon>
        <taxon>Henriciella</taxon>
    </lineage>
</organism>
<evidence type="ECO:0000256" key="13">
    <source>
        <dbReference type="ARBA" id="ARBA00022723"/>
    </source>
</evidence>
<evidence type="ECO:0000256" key="10">
    <source>
        <dbReference type="ARBA" id="ARBA00022532"/>
    </source>
</evidence>
<dbReference type="SUPFAM" id="SSF81343">
    <property type="entry name" value="Fumarate reductase respiratory complex transmembrane subunits"/>
    <property type="match status" value="1"/>
</dbReference>
<gene>
    <name evidence="19" type="primary">sdhD</name>
    <name evidence="19" type="ORF">D1223_06755</name>
</gene>
<evidence type="ECO:0000256" key="7">
    <source>
        <dbReference type="ARBA" id="ARBA00022448"/>
    </source>
</evidence>
<keyword evidence="17 18" id="KW-0472">Membrane</keyword>
<dbReference type="CDD" id="cd03495">
    <property type="entry name" value="SQR_TypeC_SdhD_like"/>
    <property type="match status" value="1"/>
</dbReference>
<accession>A0A399RJ09</accession>
<proteinExistence type="predicted"/>
<comment type="caution">
    <text evidence="19">The sequence shown here is derived from an EMBL/GenBank/DDBJ whole genome shotgun (WGS) entry which is preliminary data.</text>
</comment>
<dbReference type="Gene3D" id="1.20.1300.10">
    <property type="entry name" value="Fumarate reductase/succinate dehydrogenase, transmembrane subunit"/>
    <property type="match status" value="1"/>
</dbReference>
<keyword evidence="7" id="KW-0813">Transport</keyword>
<dbReference type="InterPro" id="IPR000701">
    <property type="entry name" value="SuccDH_FuR_B_TM-su"/>
</dbReference>
<evidence type="ECO:0000256" key="5">
    <source>
        <dbReference type="ARBA" id="ARBA00011558"/>
    </source>
</evidence>
<evidence type="ECO:0000256" key="14">
    <source>
        <dbReference type="ARBA" id="ARBA00022982"/>
    </source>
</evidence>
<keyword evidence="15 18" id="KW-1133">Transmembrane helix</keyword>
<comment type="pathway">
    <text evidence="4">Carbohydrate metabolism; tricarboxylic acid cycle.</text>
</comment>
<evidence type="ECO:0000256" key="18">
    <source>
        <dbReference type="SAM" id="Phobius"/>
    </source>
</evidence>
<evidence type="ECO:0000256" key="2">
    <source>
        <dbReference type="ARBA" id="ARBA00004050"/>
    </source>
</evidence>
<name>A0A399RJ09_9PROT</name>
<evidence type="ECO:0000256" key="16">
    <source>
        <dbReference type="ARBA" id="ARBA00023004"/>
    </source>
</evidence>
<dbReference type="GO" id="GO:0005886">
    <property type="term" value="C:plasma membrane"/>
    <property type="evidence" value="ECO:0007669"/>
    <property type="project" value="UniProtKB-SubCell"/>
</dbReference>
<dbReference type="InterPro" id="IPR034804">
    <property type="entry name" value="SQR/QFR_C/D"/>
</dbReference>
<keyword evidence="14" id="KW-0249">Electron transport</keyword>
<reference evidence="19 20" key="1">
    <citation type="submission" date="2018-08" db="EMBL/GenBank/DDBJ databases">
        <title>Henriciella mobilis sp. nov., isolated from seawater.</title>
        <authorList>
            <person name="Cheng H."/>
            <person name="Wu Y.-H."/>
            <person name="Xu X.-W."/>
            <person name="Guo L.-L."/>
        </authorList>
    </citation>
    <scope>NUCLEOTIDE SEQUENCE [LARGE SCALE GENOMIC DNA]</scope>
    <source>
        <strain evidence="19 20">JN25</strain>
    </source>
</reference>